<evidence type="ECO:0000313" key="3">
    <source>
        <dbReference type="Proteomes" id="UP000835052"/>
    </source>
</evidence>
<organism evidence="2 3">
    <name type="scientific">Caenorhabditis auriculariae</name>
    <dbReference type="NCBI Taxonomy" id="2777116"/>
    <lineage>
        <taxon>Eukaryota</taxon>
        <taxon>Metazoa</taxon>
        <taxon>Ecdysozoa</taxon>
        <taxon>Nematoda</taxon>
        <taxon>Chromadorea</taxon>
        <taxon>Rhabditida</taxon>
        <taxon>Rhabditina</taxon>
        <taxon>Rhabditomorpha</taxon>
        <taxon>Rhabditoidea</taxon>
        <taxon>Rhabditidae</taxon>
        <taxon>Peloderinae</taxon>
        <taxon>Caenorhabditis</taxon>
    </lineage>
</organism>
<feature type="transmembrane region" description="Helical" evidence="1">
    <location>
        <begin position="87"/>
        <end position="111"/>
    </location>
</feature>
<feature type="transmembrane region" description="Helical" evidence="1">
    <location>
        <begin position="147"/>
        <end position="171"/>
    </location>
</feature>
<dbReference type="OrthoDB" id="5786847at2759"/>
<feature type="transmembrane region" description="Helical" evidence="1">
    <location>
        <begin position="60"/>
        <end position="80"/>
    </location>
</feature>
<evidence type="ECO:0000256" key="1">
    <source>
        <dbReference type="SAM" id="Phobius"/>
    </source>
</evidence>
<dbReference type="EMBL" id="CAJGYM010000009">
    <property type="protein sequence ID" value="CAD6188707.1"/>
    <property type="molecule type" value="Genomic_DNA"/>
</dbReference>
<dbReference type="PANTHER" id="PTHR34851:SF5">
    <property type="entry name" value="MARVEL DOMAIN-CONTAINING PROTEIN"/>
    <property type="match status" value="1"/>
</dbReference>
<keyword evidence="1" id="KW-1133">Transmembrane helix</keyword>
<proteinExistence type="predicted"/>
<dbReference type="Proteomes" id="UP000835052">
    <property type="component" value="Unassembled WGS sequence"/>
</dbReference>
<feature type="transmembrane region" description="Helical" evidence="1">
    <location>
        <begin position="34"/>
        <end position="54"/>
    </location>
</feature>
<dbReference type="AlphaFoldDB" id="A0A8S1GZZ9"/>
<name>A0A8S1GZZ9_9PELO</name>
<keyword evidence="1" id="KW-0472">Membrane</keyword>
<gene>
    <name evidence="2" type="ORF">CAUJ_LOCUS4626</name>
</gene>
<keyword evidence="1" id="KW-0812">Transmembrane</keyword>
<sequence>MTVSRSYSPNGIIRPNPDYDLCCGLFHSTSAAKFFSIAFFASCLLISGVNFMWFGADKGWISLFCLFFTIYSSILVYGVFLEKPLCLLPCLVIQGIFTVFNFLFIIFLSLYGAFSDVIKEHHAANEPLRDLYKMHSLDPDNDKTQTIVSSAFLFSLIAIFFISTFSWYAIFRAMQCYKENQRTYLPGYQPDIVATNNSDYDI</sequence>
<comment type="caution">
    <text evidence="2">The sequence shown here is derived from an EMBL/GenBank/DDBJ whole genome shotgun (WGS) entry which is preliminary data.</text>
</comment>
<dbReference type="PANTHER" id="PTHR34851">
    <property type="entry name" value="PROTEIN CBG05235-RELATED"/>
    <property type="match status" value="1"/>
</dbReference>
<keyword evidence="3" id="KW-1185">Reference proteome</keyword>
<accession>A0A8S1GZZ9</accession>
<reference evidence="2" key="1">
    <citation type="submission" date="2020-10" db="EMBL/GenBank/DDBJ databases">
        <authorList>
            <person name="Kikuchi T."/>
        </authorList>
    </citation>
    <scope>NUCLEOTIDE SEQUENCE</scope>
    <source>
        <strain evidence="2">NKZ352</strain>
    </source>
</reference>
<evidence type="ECO:0000313" key="2">
    <source>
        <dbReference type="EMBL" id="CAD6188707.1"/>
    </source>
</evidence>
<protein>
    <submittedName>
        <fullName evidence="2">Uncharacterized protein</fullName>
    </submittedName>
</protein>